<dbReference type="Pfam" id="PF12802">
    <property type="entry name" value="MarR_2"/>
    <property type="match status" value="1"/>
</dbReference>
<comment type="caution">
    <text evidence="2">The sequence shown here is derived from an EMBL/GenBank/DDBJ whole genome shotgun (WGS) entry which is preliminary data.</text>
</comment>
<gene>
    <name evidence="2" type="ORF">QTH91_07460</name>
</gene>
<evidence type="ECO:0000313" key="2">
    <source>
        <dbReference type="EMBL" id="MDM0044310.1"/>
    </source>
</evidence>
<dbReference type="InterPro" id="IPR036390">
    <property type="entry name" value="WH_DNA-bd_sf"/>
</dbReference>
<organism evidence="2 3">
    <name type="scientific">Variovorax dokdonensis</name>
    <dbReference type="NCBI Taxonomy" id="344883"/>
    <lineage>
        <taxon>Bacteria</taxon>
        <taxon>Pseudomonadati</taxon>
        <taxon>Pseudomonadota</taxon>
        <taxon>Betaproteobacteria</taxon>
        <taxon>Burkholderiales</taxon>
        <taxon>Comamonadaceae</taxon>
        <taxon>Variovorax</taxon>
    </lineage>
</organism>
<dbReference type="EMBL" id="JASZYV010000001">
    <property type="protein sequence ID" value="MDM0044310.1"/>
    <property type="molecule type" value="Genomic_DNA"/>
</dbReference>
<dbReference type="InterPro" id="IPR039422">
    <property type="entry name" value="MarR/SlyA-like"/>
</dbReference>
<sequence>MNIQSRLDRLLAGPPAEIVDAVAASRALFRVSHLLQERIDAELSDFGIDMREYLALVLIADDASEPLRPSVLSSALDATRTQVTRLLDGMERKGLARRLPGSQDDRRSLHLVLTQSGRQTLERVTPSVHAACLSGWAGLGAGQTTQTLALLRIMLKWLTPAATPPDLSMAR</sequence>
<dbReference type="PANTHER" id="PTHR33164:SF43">
    <property type="entry name" value="HTH-TYPE TRANSCRIPTIONAL REPRESSOR YETL"/>
    <property type="match status" value="1"/>
</dbReference>
<dbReference type="RefSeq" id="WP_286659353.1">
    <property type="nucleotide sequence ID" value="NZ_JASZYV010000001.1"/>
</dbReference>
<dbReference type="SMART" id="SM00347">
    <property type="entry name" value="HTH_MARR"/>
    <property type="match status" value="1"/>
</dbReference>
<proteinExistence type="predicted"/>
<reference evidence="2" key="1">
    <citation type="submission" date="2023-06" db="EMBL/GenBank/DDBJ databases">
        <authorList>
            <person name="Jiang Y."/>
            <person name="Liu Q."/>
        </authorList>
    </citation>
    <scope>NUCLEOTIDE SEQUENCE</scope>
    <source>
        <strain evidence="2">CGMCC 1.12089</strain>
    </source>
</reference>
<feature type="domain" description="HTH marR-type" evidence="1">
    <location>
        <begin position="21"/>
        <end position="156"/>
    </location>
</feature>
<keyword evidence="3" id="KW-1185">Reference proteome</keyword>
<dbReference type="SUPFAM" id="SSF46785">
    <property type="entry name" value="Winged helix' DNA-binding domain"/>
    <property type="match status" value="1"/>
</dbReference>
<dbReference type="Proteomes" id="UP001174908">
    <property type="component" value="Unassembled WGS sequence"/>
</dbReference>
<dbReference type="PANTHER" id="PTHR33164">
    <property type="entry name" value="TRANSCRIPTIONAL REGULATOR, MARR FAMILY"/>
    <property type="match status" value="1"/>
</dbReference>
<dbReference type="PROSITE" id="PS50995">
    <property type="entry name" value="HTH_MARR_2"/>
    <property type="match status" value="1"/>
</dbReference>
<dbReference type="Gene3D" id="1.10.10.10">
    <property type="entry name" value="Winged helix-like DNA-binding domain superfamily/Winged helix DNA-binding domain"/>
    <property type="match status" value="1"/>
</dbReference>
<name>A0ABT7N8P1_9BURK</name>
<protein>
    <submittedName>
        <fullName evidence="2">MarR family transcriptional regulator</fullName>
    </submittedName>
</protein>
<dbReference type="InterPro" id="IPR000835">
    <property type="entry name" value="HTH_MarR-typ"/>
</dbReference>
<dbReference type="InterPro" id="IPR036388">
    <property type="entry name" value="WH-like_DNA-bd_sf"/>
</dbReference>
<evidence type="ECO:0000259" key="1">
    <source>
        <dbReference type="PROSITE" id="PS50995"/>
    </source>
</evidence>
<evidence type="ECO:0000313" key="3">
    <source>
        <dbReference type="Proteomes" id="UP001174908"/>
    </source>
</evidence>
<accession>A0ABT7N8P1</accession>